<accession>A0AB39SIC8</accession>
<dbReference type="EMBL" id="CP163440">
    <property type="protein sequence ID" value="XDQ67168.1"/>
    <property type="molecule type" value="Genomic_DNA"/>
</dbReference>
<dbReference type="RefSeq" id="WP_369264095.1">
    <property type="nucleotide sequence ID" value="NZ_CP163440.1"/>
</dbReference>
<reference evidence="1" key="1">
    <citation type="submission" date="2024-07" db="EMBL/GenBank/DDBJ databases">
        <authorList>
            <person name="Yu S.T."/>
        </authorList>
    </citation>
    <scope>NUCLEOTIDE SEQUENCE</scope>
    <source>
        <strain evidence="1">R35</strain>
    </source>
</reference>
<organism evidence="1">
    <name type="scientific">Streptomyces sp. R35</name>
    <dbReference type="NCBI Taxonomy" id="3238630"/>
    <lineage>
        <taxon>Bacteria</taxon>
        <taxon>Bacillati</taxon>
        <taxon>Actinomycetota</taxon>
        <taxon>Actinomycetes</taxon>
        <taxon>Kitasatosporales</taxon>
        <taxon>Streptomycetaceae</taxon>
        <taxon>Streptomyces</taxon>
    </lineage>
</organism>
<dbReference type="SUPFAM" id="SSF56281">
    <property type="entry name" value="Metallo-hydrolase/oxidoreductase"/>
    <property type="match status" value="1"/>
</dbReference>
<sequence length="87" mass="9677">MRSHVCLIVFGDQATYLLGGDSTYDQDLLDAELTDGVNNSPRQAIESLRKIKEFARQHDVVVLPAHDPRAARRLADSETFRPSPGRA</sequence>
<gene>
    <name evidence="1" type="ORF">AB5J50_43480</name>
</gene>
<dbReference type="Gene3D" id="3.60.15.10">
    <property type="entry name" value="Ribonuclease Z/Hydroxyacylglutathione hydrolase-like"/>
    <property type="match status" value="1"/>
</dbReference>
<dbReference type="AlphaFoldDB" id="A0AB39SIC8"/>
<evidence type="ECO:0008006" key="2">
    <source>
        <dbReference type="Google" id="ProtNLM"/>
    </source>
</evidence>
<protein>
    <recommendedName>
        <fullName evidence="2">Isochorismatase-like domain-containing protein</fullName>
    </recommendedName>
</protein>
<dbReference type="InterPro" id="IPR036866">
    <property type="entry name" value="RibonucZ/Hydroxyglut_hydro"/>
</dbReference>
<name>A0AB39SIC8_9ACTN</name>
<evidence type="ECO:0000313" key="1">
    <source>
        <dbReference type="EMBL" id="XDQ67168.1"/>
    </source>
</evidence>
<proteinExistence type="predicted"/>